<evidence type="ECO:0000256" key="1">
    <source>
        <dbReference type="SAM" id="Phobius"/>
    </source>
</evidence>
<dbReference type="WBParaSite" id="SCUD_0001019501-mRNA-1">
    <property type="protein sequence ID" value="SCUD_0001019501-mRNA-1"/>
    <property type="gene ID" value="SCUD_0001019501"/>
</dbReference>
<reference evidence="2 3" key="2">
    <citation type="submission" date="2018-11" db="EMBL/GenBank/DDBJ databases">
        <authorList>
            <consortium name="Pathogen Informatics"/>
        </authorList>
    </citation>
    <scope>NUCLEOTIDE SEQUENCE [LARGE SCALE GENOMIC DNA]</scope>
    <source>
        <strain evidence="2">Dakar</strain>
        <strain evidence="3">Dakar, Senegal</strain>
    </source>
</reference>
<protein>
    <submittedName>
        <fullName evidence="4">Ion_trans domain-containing protein</fullName>
    </submittedName>
</protein>
<dbReference type="EMBL" id="UZAK01033639">
    <property type="protein sequence ID" value="VDP38819.1"/>
    <property type="molecule type" value="Genomic_DNA"/>
</dbReference>
<evidence type="ECO:0000313" key="3">
    <source>
        <dbReference type="Proteomes" id="UP000279833"/>
    </source>
</evidence>
<gene>
    <name evidence="2" type="ORF">SCUD_LOCUS10195</name>
</gene>
<organism evidence="4">
    <name type="scientific">Schistosoma curassoni</name>
    <dbReference type="NCBI Taxonomy" id="6186"/>
    <lineage>
        <taxon>Eukaryota</taxon>
        <taxon>Metazoa</taxon>
        <taxon>Spiralia</taxon>
        <taxon>Lophotrochozoa</taxon>
        <taxon>Platyhelminthes</taxon>
        <taxon>Trematoda</taxon>
        <taxon>Digenea</taxon>
        <taxon>Strigeidida</taxon>
        <taxon>Schistosomatoidea</taxon>
        <taxon>Schistosomatidae</taxon>
        <taxon>Schistosoma</taxon>
    </lineage>
</organism>
<feature type="transmembrane region" description="Helical" evidence="1">
    <location>
        <begin position="12"/>
        <end position="31"/>
    </location>
</feature>
<keyword evidence="1" id="KW-0812">Transmembrane</keyword>
<accession>A0A183K5C2</accession>
<reference evidence="4" key="1">
    <citation type="submission" date="2016-06" db="UniProtKB">
        <authorList>
            <consortium name="WormBaseParasite"/>
        </authorList>
    </citation>
    <scope>IDENTIFICATION</scope>
</reference>
<feature type="transmembrane region" description="Helical" evidence="1">
    <location>
        <begin position="134"/>
        <end position="156"/>
    </location>
</feature>
<dbReference type="Proteomes" id="UP000279833">
    <property type="component" value="Unassembled WGS sequence"/>
</dbReference>
<evidence type="ECO:0000313" key="2">
    <source>
        <dbReference type="EMBL" id="VDP38819.1"/>
    </source>
</evidence>
<sequence>MIDLFTIIWSYLLCNPWITFCFINAAFYSFWTTLLFGSQFYQMVWLNATTNERINMDRYVEFNTNNNNHINNNNNNNNMSLSNEKFHNSTNYNRPYDHGIWRNLLDLIGLPALRNPSDEGLPCDNIYGTCNLLLVYSLLVLTLFFAIVVVVAAAAAA</sequence>
<dbReference type="STRING" id="6186.A0A183K5C2"/>
<dbReference type="AlphaFoldDB" id="A0A183K5C2"/>
<keyword evidence="3" id="KW-1185">Reference proteome</keyword>
<name>A0A183K5C2_9TREM</name>
<proteinExistence type="predicted"/>
<evidence type="ECO:0000313" key="4">
    <source>
        <dbReference type="WBParaSite" id="SCUD_0001019501-mRNA-1"/>
    </source>
</evidence>
<keyword evidence="1" id="KW-0472">Membrane</keyword>
<keyword evidence="1" id="KW-1133">Transmembrane helix</keyword>